<evidence type="ECO:0000313" key="1">
    <source>
        <dbReference type="Proteomes" id="UP000887579"/>
    </source>
</evidence>
<proteinExistence type="predicted"/>
<dbReference type="Proteomes" id="UP000887579">
    <property type="component" value="Unplaced"/>
</dbReference>
<evidence type="ECO:0000313" key="2">
    <source>
        <dbReference type="WBParaSite" id="ES5_v2.g18474.t1"/>
    </source>
</evidence>
<name>A0AC34FME3_9BILA</name>
<organism evidence="1 2">
    <name type="scientific">Panagrolaimus sp. ES5</name>
    <dbReference type="NCBI Taxonomy" id="591445"/>
    <lineage>
        <taxon>Eukaryota</taxon>
        <taxon>Metazoa</taxon>
        <taxon>Ecdysozoa</taxon>
        <taxon>Nematoda</taxon>
        <taxon>Chromadorea</taxon>
        <taxon>Rhabditida</taxon>
        <taxon>Tylenchina</taxon>
        <taxon>Panagrolaimomorpha</taxon>
        <taxon>Panagrolaimoidea</taxon>
        <taxon>Panagrolaimidae</taxon>
        <taxon>Panagrolaimus</taxon>
    </lineage>
</organism>
<dbReference type="WBParaSite" id="ES5_v2.g18474.t1">
    <property type="protein sequence ID" value="ES5_v2.g18474.t1"/>
    <property type="gene ID" value="ES5_v2.g18474"/>
</dbReference>
<reference evidence="2" key="1">
    <citation type="submission" date="2022-11" db="UniProtKB">
        <authorList>
            <consortium name="WormBaseParasite"/>
        </authorList>
    </citation>
    <scope>IDENTIFICATION</scope>
</reference>
<sequence>MADMSDISRLDHSSTFNEICSHSATLLRLGLQYGFLPYVIYLGFKRGGQLPTGEYVELGLTSLLWG</sequence>
<accession>A0AC34FME3</accession>
<protein>
    <submittedName>
        <fullName evidence="2">Translocase of outer membrane 7 kDa subunit homolog</fullName>
    </submittedName>
</protein>